<keyword evidence="1" id="KW-1133">Transmembrane helix</keyword>
<evidence type="ECO:0000256" key="1">
    <source>
        <dbReference type="SAM" id="Phobius"/>
    </source>
</evidence>
<accession>A0A1G2T7R4</accession>
<proteinExistence type="predicted"/>
<dbReference type="Proteomes" id="UP000179264">
    <property type="component" value="Unassembled WGS sequence"/>
</dbReference>
<gene>
    <name evidence="2" type="ORF">A2W58_02680</name>
</gene>
<protein>
    <submittedName>
        <fullName evidence="2">Uncharacterized protein</fullName>
    </submittedName>
</protein>
<sequence>MSKKFFVVIISVTLGLFLLSLIGYYFILTGNDDGSSEGTSLFRNFFPFGNNTDSGQTPRVETPELPAPQNENNFTKKLRKISDNPVAGAGIVDVKAGTIIRHIEKATGHIFETELFSPNQNRISNTTIPMVYDAIWGNRALSLMARYLKEDDYTIDTYSLTVKEVPTLFATSSPSAENTISGKIFPINLGDISVYGGSVFYLEQNQDSSIGYISNFDGKNRKQIWNSPIKELLSQYVNPKTVALTTKPESGVLGFLYFVDTSSGSVRKILGEVPGLSTLVSPDASQIIYLSDGGGTLLSIYNPKAAYVRTLSPVTFPEKCVWSRKDSTVMYCAVPKESIGYGDLITWYKGFVSFTDDIWKIDTKNNTANIILNLSNESGEPIDVIKPLLSDNEQYLVFMNKRDNTLWSLDLTK</sequence>
<feature type="transmembrane region" description="Helical" evidence="1">
    <location>
        <begin position="5"/>
        <end position="27"/>
    </location>
</feature>
<comment type="caution">
    <text evidence="2">The sequence shown here is derived from an EMBL/GenBank/DDBJ whole genome shotgun (WGS) entry which is preliminary data.</text>
</comment>
<organism evidence="2 3">
    <name type="scientific">Candidatus Zambryskibacteria bacterium RIFCSPHIGHO2_02_38_10.5</name>
    <dbReference type="NCBI Taxonomy" id="1802742"/>
    <lineage>
        <taxon>Bacteria</taxon>
        <taxon>Candidatus Zambryskiibacteriota</taxon>
    </lineage>
</organism>
<evidence type="ECO:0000313" key="2">
    <source>
        <dbReference type="EMBL" id="OHA93314.1"/>
    </source>
</evidence>
<reference evidence="2 3" key="1">
    <citation type="journal article" date="2016" name="Nat. Commun.">
        <title>Thousands of microbial genomes shed light on interconnected biogeochemical processes in an aquifer system.</title>
        <authorList>
            <person name="Anantharaman K."/>
            <person name="Brown C.T."/>
            <person name="Hug L.A."/>
            <person name="Sharon I."/>
            <person name="Castelle C.J."/>
            <person name="Probst A.J."/>
            <person name="Thomas B.C."/>
            <person name="Singh A."/>
            <person name="Wilkins M.J."/>
            <person name="Karaoz U."/>
            <person name="Brodie E.L."/>
            <person name="Williams K.H."/>
            <person name="Hubbard S.S."/>
            <person name="Banfield J.F."/>
        </authorList>
    </citation>
    <scope>NUCLEOTIDE SEQUENCE [LARGE SCALE GENOMIC DNA]</scope>
</reference>
<dbReference type="SUPFAM" id="SSF69304">
    <property type="entry name" value="Tricorn protease N-terminal domain"/>
    <property type="match status" value="1"/>
</dbReference>
<dbReference type="AlphaFoldDB" id="A0A1G2T7R4"/>
<name>A0A1G2T7R4_9BACT</name>
<evidence type="ECO:0000313" key="3">
    <source>
        <dbReference type="Proteomes" id="UP000179264"/>
    </source>
</evidence>
<keyword evidence="1" id="KW-0812">Transmembrane</keyword>
<dbReference type="EMBL" id="MHVL01000022">
    <property type="protein sequence ID" value="OHA93314.1"/>
    <property type="molecule type" value="Genomic_DNA"/>
</dbReference>
<keyword evidence="1" id="KW-0472">Membrane</keyword>